<proteinExistence type="predicted"/>
<dbReference type="EMBL" id="BLLK01000019">
    <property type="protein sequence ID" value="GFH44376.1"/>
    <property type="molecule type" value="Genomic_DNA"/>
</dbReference>
<dbReference type="Gene3D" id="3.40.50.150">
    <property type="entry name" value="Vaccinia Virus protein VP39"/>
    <property type="match status" value="1"/>
</dbReference>
<evidence type="ECO:0000313" key="3">
    <source>
        <dbReference type="EMBL" id="GFH44376.1"/>
    </source>
</evidence>
<keyword evidence="4" id="KW-1185">Reference proteome</keyword>
<dbReference type="Proteomes" id="UP001054902">
    <property type="component" value="Unassembled WGS sequence"/>
</dbReference>
<sequence>MTAMKLNAPRSNASGAVKRHRKKRSVLSEILVLVLVLLFFITIISTKLTNNVSTAAIPSTKAYKCNKKPVYDDFLYSQQKEDEQLIWGKGIKFDKICGGSYIEMGALDGLDFSNSFVFNKALDWKGLLVEASPINYAALEKNRKNEIALVHAGVCRKERDLHWVDKSAVGGFVEFAAKSFQNKWWNKNDIKNAKVVRCRTMKNILLETVGKNYHFDFYSLDVEGAEAEVLSSIDFSQVSFGIIFVEADKHNTRKNDNVKKILNANGYEFLYNIKNSDWFRHRNFQEIYKDVITFPAE</sequence>
<dbReference type="PANTHER" id="PTHR34009:SF3">
    <property type="entry name" value="METHYLTRANSFERASE FKBM DOMAIN-CONTAINING PROTEIN"/>
    <property type="match status" value="1"/>
</dbReference>
<keyword evidence="1" id="KW-1133">Transmembrane helix</keyword>
<dbReference type="InterPro" id="IPR053202">
    <property type="entry name" value="EGF_Rcpt_Signaling_Reg"/>
</dbReference>
<dbReference type="InterPro" id="IPR006342">
    <property type="entry name" value="FkbM_mtfrase"/>
</dbReference>
<reference evidence="3 4" key="1">
    <citation type="journal article" date="2021" name="Sci. Rep.">
        <title>The genome of the diatom Chaetoceros tenuissimus carries an ancient integrated fragment of an extant virus.</title>
        <authorList>
            <person name="Hongo Y."/>
            <person name="Kimura K."/>
            <person name="Takaki Y."/>
            <person name="Yoshida Y."/>
            <person name="Baba S."/>
            <person name="Kobayashi G."/>
            <person name="Nagasaki K."/>
            <person name="Hano T."/>
            <person name="Tomaru Y."/>
        </authorList>
    </citation>
    <scope>NUCLEOTIDE SEQUENCE [LARGE SCALE GENOMIC DNA]</scope>
    <source>
        <strain evidence="3 4">NIES-3715</strain>
    </source>
</reference>
<organism evidence="3 4">
    <name type="scientific">Chaetoceros tenuissimus</name>
    <dbReference type="NCBI Taxonomy" id="426638"/>
    <lineage>
        <taxon>Eukaryota</taxon>
        <taxon>Sar</taxon>
        <taxon>Stramenopiles</taxon>
        <taxon>Ochrophyta</taxon>
        <taxon>Bacillariophyta</taxon>
        <taxon>Coscinodiscophyceae</taxon>
        <taxon>Chaetocerotophycidae</taxon>
        <taxon>Chaetocerotales</taxon>
        <taxon>Chaetocerotaceae</taxon>
        <taxon>Chaetoceros</taxon>
    </lineage>
</organism>
<evidence type="ECO:0000313" key="4">
    <source>
        <dbReference type="Proteomes" id="UP001054902"/>
    </source>
</evidence>
<dbReference type="GO" id="GO:0005886">
    <property type="term" value="C:plasma membrane"/>
    <property type="evidence" value="ECO:0007669"/>
    <property type="project" value="TreeGrafter"/>
</dbReference>
<keyword evidence="1" id="KW-0812">Transmembrane</keyword>
<comment type="caution">
    <text evidence="3">The sequence shown here is derived from an EMBL/GenBank/DDBJ whole genome shotgun (WGS) entry which is preliminary data.</text>
</comment>
<dbReference type="InterPro" id="IPR029063">
    <property type="entry name" value="SAM-dependent_MTases_sf"/>
</dbReference>
<dbReference type="Pfam" id="PF05050">
    <property type="entry name" value="Methyltransf_21"/>
    <property type="match status" value="1"/>
</dbReference>
<dbReference type="GO" id="GO:0031902">
    <property type="term" value="C:late endosome membrane"/>
    <property type="evidence" value="ECO:0007669"/>
    <property type="project" value="TreeGrafter"/>
</dbReference>
<gene>
    <name evidence="3" type="ORF">CTEN210_00850</name>
</gene>
<accession>A0AAD3CGH4</accession>
<evidence type="ECO:0000256" key="1">
    <source>
        <dbReference type="SAM" id="Phobius"/>
    </source>
</evidence>
<dbReference type="AlphaFoldDB" id="A0AAD3CGH4"/>
<dbReference type="PANTHER" id="PTHR34009">
    <property type="entry name" value="PROTEIN STAR"/>
    <property type="match status" value="1"/>
</dbReference>
<feature type="domain" description="Methyltransferase FkbM" evidence="2">
    <location>
        <begin position="104"/>
        <end position="269"/>
    </location>
</feature>
<feature type="transmembrane region" description="Helical" evidence="1">
    <location>
        <begin position="26"/>
        <end position="44"/>
    </location>
</feature>
<protein>
    <recommendedName>
        <fullName evidence="2">Methyltransferase FkbM domain-containing protein</fullName>
    </recommendedName>
</protein>
<dbReference type="GO" id="GO:0005794">
    <property type="term" value="C:Golgi apparatus"/>
    <property type="evidence" value="ECO:0007669"/>
    <property type="project" value="TreeGrafter"/>
</dbReference>
<name>A0AAD3CGH4_9STRA</name>
<dbReference type="GO" id="GO:0005789">
    <property type="term" value="C:endoplasmic reticulum membrane"/>
    <property type="evidence" value="ECO:0007669"/>
    <property type="project" value="TreeGrafter"/>
</dbReference>
<dbReference type="GO" id="GO:0006888">
    <property type="term" value="P:endoplasmic reticulum to Golgi vesicle-mediated transport"/>
    <property type="evidence" value="ECO:0007669"/>
    <property type="project" value="TreeGrafter"/>
</dbReference>
<keyword evidence="1" id="KW-0472">Membrane</keyword>
<evidence type="ECO:0000259" key="2">
    <source>
        <dbReference type="Pfam" id="PF05050"/>
    </source>
</evidence>
<dbReference type="SUPFAM" id="SSF53335">
    <property type="entry name" value="S-adenosyl-L-methionine-dependent methyltransferases"/>
    <property type="match status" value="1"/>
</dbReference>
<dbReference type="GO" id="GO:0016197">
    <property type="term" value="P:endosomal transport"/>
    <property type="evidence" value="ECO:0007669"/>
    <property type="project" value="TreeGrafter"/>
</dbReference>